<dbReference type="InterPro" id="IPR000772">
    <property type="entry name" value="Ricin_B_lectin"/>
</dbReference>
<protein>
    <submittedName>
        <fullName evidence="3">RICIN domain-containing protein</fullName>
    </submittedName>
</protein>
<proteinExistence type="predicted"/>
<sequence>MRTTGSSPSPTLKKSRSKLTRIIGVIGMVVAGFGGTLLMPGQANADGTYRWQNVWTGGYLEIWQSSTSDGARVITWPYNPDSLNQWWSDYKQSDGYYRLVNYNSGKSLDRYDPPGSGASDCSVYQYYWTGQSWQHWRIASAWSNSYGRYFDQWINKAGCNGNVYWDHLTSTSNGDSAELDYSDHCEYDMGYPQARCWWKRNGV</sequence>
<comment type="caution">
    <text evidence="3">The sequence shown here is derived from an EMBL/GenBank/DDBJ whole genome shotgun (WGS) entry which is preliminary data.</text>
</comment>
<gene>
    <name evidence="3" type="ORF">F5972_05040</name>
</gene>
<dbReference type="SUPFAM" id="SSF50370">
    <property type="entry name" value="Ricin B-like lectins"/>
    <property type="match status" value="1"/>
</dbReference>
<feature type="domain" description="Ricin B lectin" evidence="2">
    <location>
        <begin position="44"/>
        <end position="111"/>
    </location>
</feature>
<evidence type="ECO:0000256" key="1">
    <source>
        <dbReference type="SAM" id="Phobius"/>
    </source>
</evidence>
<dbReference type="InterPro" id="IPR035992">
    <property type="entry name" value="Ricin_B-like_lectins"/>
</dbReference>
<keyword evidence="1" id="KW-0812">Transmembrane</keyword>
<name>A0A5J5K6T7_9ACTN</name>
<keyword evidence="1" id="KW-0472">Membrane</keyword>
<evidence type="ECO:0000313" key="3">
    <source>
        <dbReference type="EMBL" id="KAA9380514.1"/>
    </source>
</evidence>
<dbReference type="Proteomes" id="UP000327011">
    <property type="component" value="Unassembled WGS sequence"/>
</dbReference>
<keyword evidence="1" id="KW-1133">Transmembrane helix</keyword>
<dbReference type="EMBL" id="VYTZ01000002">
    <property type="protein sequence ID" value="KAA9380514.1"/>
    <property type="molecule type" value="Genomic_DNA"/>
</dbReference>
<dbReference type="CDD" id="cd00161">
    <property type="entry name" value="beta-trefoil_Ricin-like"/>
    <property type="match status" value="1"/>
</dbReference>
<evidence type="ECO:0000259" key="2">
    <source>
        <dbReference type="Pfam" id="PF14200"/>
    </source>
</evidence>
<dbReference type="Pfam" id="PF14200">
    <property type="entry name" value="RicinB_lectin_2"/>
    <property type="match status" value="1"/>
</dbReference>
<dbReference type="AlphaFoldDB" id="A0A5J5K6T7"/>
<evidence type="ECO:0000313" key="4">
    <source>
        <dbReference type="Proteomes" id="UP000327011"/>
    </source>
</evidence>
<keyword evidence="4" id="KW-1185">Reference proteome</keyword>
<dbReference type="Gene3D" id="2.80.10.50">
    <property type="match status" value="2"/>
</dbReference>
<accession>A0A5J5K6T7</accession>
<feature type="transmembrane region" description="Helical" evidence="1">
    <location>
        <begin position="21"/>
        <end position="39"/>
    </location>
</feature>
<dbReference type="RefSeq" id="WP_150931584.1">
    <property type="nucleotide sequence ID" value="NZ_VYTZ01000002.1"/>
</dbReference>
<organism evidence="3 4">
    <name type="scientific">Microbispora cellulosiformans</name>
    <dbReference type="NCBI Taxonomy" id="2614688"/>
    <lineage>
        <taxon>Bacteria</taxon>
        <taxon>Bacillati</taxon>
        <taxon>Actinomycetota</taxon>
        <taxon>Actinomycetes</taxon>
        <taxon>Streptosporangiales</taxon>
        <taxon>Streptosporangiaceae</taxon>
        <taxon>Microbispora</taxon>
    </lineage>
</organism>
<reference evidence="3 4" key="1">
    <citation type="submission" date="2019-09" db="EMBL/GenBank/DDBJ databases">
        <title>Screening of Novel Bioactive Compounds from Soil-Associated.</title>
        <authorList>
            <person name="Gong X."/>
        </authorList>
    </citation>
    <scope>NUCLEOTIDE SEQUENCE [LARGE SCALE GENOMIC DNA]</scope>
    <source>
        <strain evidence="3 4">Gxj-6</strain>
    </source>
</reference>